<dbReference type="OrthoDB" id="9794010at2"/>
<feature type="transmembrane region" description="Helical" evidence="16">
    <location>
        <begin position="7"/>
        <end position="27"/>
    </location>
</feature>
<keyword evidence="19" id="KW-1185">Reference proteome</keyword>
<evidence type="ECO:0000256" key="14">
    <source>
        <dbReference type="ARBA" id="ARBA00023136"/>
    </source>
</evidence>
<dbReference type="Pfam" id="PF04205">
    <property type="entry name" value="FMN_bind"/>
    <property type="match status" value="1"/>
</dbReference>
<protein>
    <submittedName>
        <fullName evidence="18">Na(+)-translocating NADH-quinone reductase subunit C</fullName>
        <ecNumber evidence="18">1.6.5.-</ecNumber>
    </submittedName>
</protein>
<dbReference type="GO" id="GO:0010181">
    <property type="term" value="F:FMN binding"/>
    <property type="evidence" value="ECO:0007669"/>
    <property type="project" value="InterPro"/>
</dbReference>
<dbReference type="EMBL" id="CP019646">
    <property type="protein sequence ID" value="AQQ69936.1"/>
    <property type="molecule type" value="Genomic_DNA"/>
</dbReference>
<evidence type="ECO:0000313" key="18">
    <source>
        <dbReference type="EMBL" id="AQQ69936.1"/>
    </source>
</evidence>
<dbReference type="STRING" id="1851148.SMSP2_00270"/>
<evidence type="ECO:0000256" key="11">
    <source>
        <dbReference type="ARBA" id="ARBA00023053"/>
    </source>
</evidence>
<keyword evidence="2" id="KW-1003">Cell membrane</keyword>
<dbReference type="RefSeq" id="WP_146682237.1">
    <property type="nucleotide sequence ID" value="NZ_CP019646.1"/>
</dbReference>
<evidence type="ECO:0000256" key="12">
    <source>
        <dbReference type="ARBA" id="ARBA00023065"/>
    </source>
</evidence>
<dbReference type="EC" id="1.6.5.-" evidence="18"/>
<keyword evidence="18" id="KW-0560">Oxidoreductase</keyword>
<evidence type="ECO:0000256" key="10">
    <source>
        <dbReference type="ARBA" id="ARBA00023027"/>
    </source>
</evidence>
<dbReference type="InterPro" id="IPR007329">
    <property type="entry name" value="FMN-bd"/>
</dbReference>
<dbReference type="InterPro" id="IPR010204">
    <property type="entry name" value="NqrC"/>
</dbReference>
<keyword evidence="5" id="KW-0285">Flavoprotein</keyword>
<evidence type="ECO:0000256" key="4">
    <source>
        <dbReference type="ARBA" id="ARBA00022553"/>
    </source>
</evidence>
<evidence type="ECO:0000256" key="1">
    <source>
        <dbReference type="ARBA" id="ARBA00022448"/>
    </source>
</evidence>
<gene>
    <name evidence="18" type="primary">nqrC</name>
    <name evidence="18" type="ORF">SMSP2_00270</name>
</gene>
<evidence type="ECO:0000256" key="8">
    <source>
        <dbReference type="ARBA" id="ARBA00022967"/>
    </source>
</evidence>
<keyword evidence="9 16" id="KW-1133">Transmembrane helix</keyword>
<dbReference type="AlphaFoldDB" id="A0A1Q2MB69"/>
<keyword evidence="10" id="KW-0520">NAD</keyword>
<keyword evidence="3" id="KW-0997">Cell inner membrane</keyword>
<evidence type="ECO:0000256" key="5">
    <source>
        <dbReference type="ARBA" id="ARBA00022630"/>
    </source>
</evidence>
<accession>A0A1Q2MB69</accession>
<keyword evidence="7 16" id="KW-0812">Transmembrane</keyword>
<dbReference type="GO" id="GO:0016655">
    <property type="term" value="F:oxidoreductase activity, acting on NAD(P)H, quinone or similar compound as acceptor"/>
    <property type="evidence" value="ECO:0007669"/>
    <property type="project" value="InterPro"/>
</dbReference>
<keyword evidence="14 16" id="KW-0472">Membrane</keyword>
<evidence type="ECO:0000256" key="13">
    <source>
        <dbReference type="ARBA" id="ARBA00023075"/>
    </source>
</evidence>
<dbReference type="GO" id="GO:0016020">
    <property type="term" value="C:membrane"/>
    <property type="evidence" value="ECO:0007669"/>
    <property type="project" value="InterPro"/>
</dbReference>
<evidence type="ECO:0000256" key="3">
    <source>
        <dbReference type="ARBA" id="ARBA00022519"/>
    </source>
</evidence>
<keyword evidence="6" id="KW-0288">FMN</keyword>
<keyword evidence="8" id="KW-1278">Translocase</keyword>
<evidence type="ECO:0000256" key="6">
    <source>
        <dbReference type="ARBA" id="ARBA00022643"/>
    </source>
</evidence>
<proteinExistence type="predicted"/>
<dbReference type="PANTHER" id="PTHR37838:SF1">
    <property type="entry name" value="NA(+)-TRANSLOCATING NADH-QUINONE REDUCTASE SUBUNIT C"/>
    <property type="match status" value="1"/>
</dbReference>
<evidence type="ECO:0000256" key="9">
    <source>
        <dbReference type="ARBA" id="ARBA00022989"/>
    </source>
</evidence>
<evidence type="ECO:0000256" key="2">
    <source>
        <dbReference type="ARBA" id="ARBA00022475"/>
    </source>
</evidence>
<evidence type="ECO:0000256" key="7">
    <source>
        <dbReference type="ARBA" id="ARBA00022692"/>
    </source>
</evidence>
<sequence length="207" mass="22486">MIADKKWFPVLYMFVITALCSSVLIGFTRVTSERVDANQLLAFEKAVLEVLPGVYEQGQNASGVDVHKMFTEKVTEPDESSAGAYTLREDGKIAAYALPVSGQGFWAPIDAIIGIAADAETITGIAIYEQNETPGLGAEITKPQFKSQFDGKVLLEGDKPLSIKRPGSELDDSSVHAVTGATQTSVRFEKIINDGVKKWRQEMGTIK</sequence>
<organism evidence="18 19">
    <name type="scientific">Limihaloglobus sulfuriphilus</name>
    <dbReference type="NCBI Taxonomy" id="1851148"/>
    <lineage>
        <taxon>Bacteria</taxon>
        <taxon>Pseudomonadati</taxon>
        <taxon>Planctomycetota</taxon>
        <taxon>Phycisphaerae</taxon>
        <taxon>Sedimentisphaerales</taxon>
        <taxon>Sedimentisphaeraceae</taxon>
        <taxon>Limihaloglobus</taxon>
    </lineage>
</organism>
<dbReference type="Proteomes" id="UP000188181">
    <property type="component" value="Chromosome"/>
</dbReference>
<dbReference type="PANTHER" id="PTHR37838">
    <property type="entry name" value="NA(+)-TRANSLOCATING NADH-QUINONE REDUCTASE SUBUNIT C"/>
    <property type="match status" value="1"/>
</dbReference>
<keyword evidence="4" id="KW-0597">Phosphoprotein</keyword>
<keyword evidence="13" id="KW-0830">Ubiquinone</keyword>
<dbReference type="KEGG" id="pbas:SMSP2_00270"/>
<dbReference type="GO" id="GO:0006814">
    <property type="term" value="P:sodium ion transport"/>
    <property type="evidence" value="ECO:0007669"/>
    <property type="project" value="UniProtKB-KW"/>
</dbReference>
<dbReference type="SMART" id="SM00900">
    <property type="entry name" value="FMN_bind"/>
    <property type="match status" value="1"/>
</dbReference>
<name>A0A1Q2MB69_9BACT</name>
<keyword evidence="12" id="KW-0406">Ion transport</keyword>
<evidence type="ECO:0000256" key="16">
    <source>
        <dbReference type="SAM" id="Phobius"/>
    </source>
</evidence>
<keyword evidence="1" id="KW-0813">Transport</keyword>
<keyword evidence="15" id="KW-0739">Sodium transport</keyword>
<feature type="domain" description="FMN-binding" evidence="17">
    <location>
        <begin position="104"/>
        <end position="199"/>
    </location>
</feature>
<reference evidence="19" key="1">
    <citation type="submission" date="2017-02" db="EMBL/GenBank/DDBJ databases">
        <title>Comparative genomics and description of representatives of a novel lineage of planctomycetes thriving in anoxic sediments.</title>
        <authorList>
            <person name="Spring S."/>
            <person name="Bunk B."/>
            <person name="Sproer C."/>
        </authorList>
    </citation>
    <scope>NUCLEOTIDE SEQUENCE [LARGE SCALE GENOMIC DNA]</scope>
    <source>
        <strain evidence="19">SM-Chi-D1</strain>
    </source>
</reference>
<evidence type="ECO:0000313" key="19">
    <source>
        <dbReference type="Proteomes" id="UP000188181"/>
    </source>
</evidence>
<evidence type="ECO:0000256" key="15">
    <source>
        <dbReference type="ARBA" id="ARBA00023201"/>
    </source>
</evidence>
<keyword evidence="11" id="KW-0915">Sodium</keyword>
<evidence type="ECO:0000259" key="17">
    <source>
        <dbReference type="SMART" id="SM00900"/>
    </source>
</evidence>